<dbReference type="SUPFAM" id="SSF55729">
    <property type="entry name" value="Acyl-CoA N-acyltransferases (Nat)"/>
    <property type="match status" value="1"/>
</dbReference>
<reference evidence="2 3" key="1">
    <citation type="journal article" date="2012" name="J. Bacteriol.">
        <title>Genome of Bacillus macauensis ZFHKF-1, a Long-Chain-Forming Bacterium.</title>
        <authorList>
            <person name="Cai L."/>
            <person name="Zhang T."/>
        </authorList>
    </citation>
    <scope>NUCLEOTIDE SEQUENCE [LARGE SCALE GENOMIC DNA]</scope>
    <source>
        <strain evidence="2 3">ZFHKF-1</strain>
    </source>
</reference>
<dbReference type="RefSeq" id="WP_007200204.1">
    <property type="nucleotide sequence ID" value="NZ_AKKV01000005.1"/>
</dbReference>
<dbReference type="PANTHER" id="PTHR43072:SF60">
    <property type="entry name" value="L-2,4-DIAMINOBUTYRIC ACID ACETYLTRANSFERASE"/>
    <property type="match status" value="1"/>
</dbReference>
<dbReference type="Pfam" id="PF00583">
    <property type="entry name" value="Acetyltransf_1"/>
    <property type="match status" value="1"/>
</dbReference>
<dbReference type="OrthoDB" id="4228396at2"/>
<evidence type="ECO:0000313" key="2">
    <source>
        <dbReference type="EMBL" id="EIT87401.1"/>
    </source>
</evidence>
<dbReference type="STRING" id="1196324.A374_00465"/>
<keyword evidence="3" id="KW-1185">Reference proteome</keyword>
<proteinExistence type="predicted"/>
<dbReference type="PANTHER" id="PTHR43072">
    <property type="entry name" value="N-ACETYLTRANSFERASE"/>
    <property type="match status" value="1"/>
</dbReference>
<organism evidence="2 3">
    <name type="scientific">Fictibacillus macauensis ZFHKF-1</name>
    <dbReference type="NCBI Taxonomy" id="1196324"/>
    <lineage>
        <taxon>Bacteria</taxon>
        <taxon>Bacillati</taxon>
        <taxon>Bacillota</taxon>
        <taxon>Bacilli</taxon>
        <taxon>Bacillales</taxon>
        <taxon>Fictibacillaceae</taxon>
        <taxon>Fictibacillus</taxon>
    </lineage>
</organism>
<dbReference type="Proteomes" id="UP000004080">
    <property type="component" value="Unassembled WGS sequence"/>
</dbReference>
<dbReference type="InterPro" id="IPR016181">
    <property type="entry name" value="Acyl_CoA_acyltransferase"/>
</dbReference>
<dbReference type="eggNOG" id="COG0456">
    <property type="taxonomic scope" value="Bacteria"/>
</dbReference>
<dbReference type="PROSITE" id="PS51186">
    <property type="entry name" value="GNAT"/>
    <property type="match status" value="1"/>
</dbReference>
<dbReference type="GO" id="GO:0016747">
    <property type="term" value="F:acyltransferase activity, transferring groups other than amino-acyl groups"/>
    <property type="evidence" value="ECO:0007669"/>
    <property type="project" value="InterPro"/>
</dbReference>
<dbReference type="CDD" id="cd04301">
    <property type="entry name" value="NAT_SF"/>
    <property type="match status" value="1"/>
</dbReference>
<dbReference type="InterPro" id="IPR000182">
    <property type="entry name" value="GNAT_dom"/>
</dbReference>
<feature type="domain" description="N-acetyltransferase" evidence="1">
    <location>
        <begin position="2"/>
        <end position="159"/>
    </location>
</feature>
<gene>
    <name evidence="2" type="ORF">A374_00465</name>
</gene>
<name>I8J6F5_9BACL</name>
<dbReference type="Gene3D" id="3.40.630.30">
    <property type="match status" value="1"/>
</dbReference>
<dbReference type="PATRIC" id="fig|1196324.3.peg.95"/>
<dbReference type="AlphaFoldDB" id="I8J6F5"/>
<evidence type="ECO:0000313" key="3">
    <source>
        <dbReference type="Proteomes" id="UP000004080"/>
    </source>
</evidence>
<dbReference type="EMBL" id="AKKV01000005">
    <property type="protein sequence ID" value="EIT87401.1"/>
    <property type="molecule type" value="Genomic_DNA"/>
</dbReference>
<protein>
    <submittedName>
        <fullName evidence="2">Acetyltransferase</fullName>
    </submittedName>
</protein>
<evidence type="ECO:0000259" key="1">
    <source>
        <dbReference type="PROSITE" id="PS51186"/>
    </source>
</evidence>
<keyword evidence="2" id="KW-0808">Transferase</keyword>
<accession>I8J6F5</accession>
<comment type="caution">
    <text evidence="2">The sequence shown here is derived from an EMBL/GenBank/DDBJ whole genome shotgun (WGS) entry which is preliminary data.</text>
</comment>
<sequence length="284" mass="32843">MYRLQPFSRLSFEQAAQLFTEGFKYYFTDIQMTVDALLLKIVNEQLSPEKSLVLLDQDKPVGFLLNGFMTINGKKIAWNGGTGIIPSHRGKGGGKVLLQGCMALYQQEGITEAYLEAISENEPAIALYKQFGYTPCEQLTYYVRNGILSCETYNDLSYDSQYGFPHEITHHFPLLDHMPWQTMPQHVKGGQVLFVYEKEQPVGYALYTKRPNESITLYHCYVAPANPHRTQLVAYMLSNIFEPQLSYRRLAFNIQERCYEVKEWLHTHQFEVLVTQLHMSKKID</sequence>